<accession>A0A926JRL9</accession>
<proteinExistence type="predicted"/>
<evidence type="ECO:0000313" key="1">
    <source>
        <dbReference type="EMBL" id="MBC9796034.1"/>
    </source>
</evidence>
<gene>
    <name evidence="1" type="ORF">IBL28_08660</name>
</gene>
<reference evidence="1 2" key="1">
    <citation type="submission" date="2020-09" db="EMBL/GenBank/DDBJ databases">
        <title>Sinomicrobium weinanense sp. nov., a halophilic bacteria isolated from saline-alkali soil.</title>
        <authorList>
            <person name="Wu P."/>
            <person name="Ren H."/>
            <person name="Mei Y."/>
            <person name="Liang Y."/>
            <person name="Chen Z."/>
        </authorList>
    </citation>
    <scope>NUCLEOTIDE SEQUENCE [LARGE SCALE GENOMIC DNA]</scope>
    <source>
        <strain evidence="1 2">FJxs</strain>
    </source>
</reference>
<dbReference type="AlphaFoldDB" id="A0A926JRL9"/>
<dbReference type="RefSeq" id="WP_187965182.1">
    <property type="nucleotide sequence ID" value="NZ_JACVDC010000019.1"/>
</dbReference>
<protein>
    <submittedName>
        <fullName evidence="1">Uncharacterized protein</fullName>
    </submittedName>
</protein>
<name>A0A926JRL9_9FLAO</name>
<comment type="caution">
    <text evidence="1">The sequence shown here is derived from an EMBL/GenBank/DDBJ whole genome shotgun (WGS) entry which is preliminary data.</text>
</comment>
<dbReference type="EMBL" id="JACVDC010000019">
    <property type="protein sequence ID" value="MBC9796034.1"/>
    <property type="molecule type" value="Genomic_DNA"/>
</dbReference>
<organism evidence="1 2">
    <name type="scientific">Sinomicrobium weinanense</name>
    <dbReference type="NCBI Taxonomy" id="2842200"/>
    <lineage>
        <taxon>Bacteria</taxon>
        <taxon>Pseudomonadati</taxon>
        <taxon>Bacteroidota</taxon>
        <taxon>Flavobacteriia</taxon>
        <taxon>Flavobacteriales</taxon>
        <taxon>Flavobacteriaceae</taxon>
        <taxon>Sinomicrobium</taxon>
    </lineage>
</organism>
<evidence type="ECO:0000313" key="2">
    <source>
        <dbReference type="Proteomes" id="UP000653730"/>
    </source>
</evidence>
<dbReference type="Proteomes" id="UP000653730">
    <property type="component" value="Unassembled WGS sequence"/>
</dbReference>
<sequence>MLVTNTLMFFEAVPPELPLCYTDRIKGSPLQMKACTEHFGKLSISLVKVGVSRLRDGEFDQAHVLG</sequence>
<keyword evidence="2" id="KW-1185">Reference proteome</keyword>